<reference evidence="2 3" key="1">
    <citation type="journal article" date="2024" name="Genome Biol. Evol.">
        <title>Chromosome-level genome assembly of the viviparous eelpout Zoarces viviparus.</title>
        <authorList>
            <person name="Fuhrmann N."/>
            <person name="Brasseur M.V."/>
            <person name="Bakowski C.E."/>
            <person name="Podsiadlowski L."/>
            <person name="Prost S."/>
            <person name="Krehenwinkel H."/>
            <person name="Mayer C."/>
        </authorList>
    </citation>
    <scope>NUCLEOTIDE SEQUENCE [LARGE SCALE GENOMIC DNA]</scope>
    <source>
        <strain evidence="2">NO-MEL_2022_Ind0_liver</strain>
    </source>
</reference>
<gene>
    <name evidence="2" type="ORF">VZT92_017198</name>
</gene>
<evidence type="ECO:0000313" key="2">
    <source>
        <dbReference type="EMBL" id="KAK9524832.1"/>
    </source>
</evidence>
<dbReference type="InterPro" id="IPR000626">
    <property type="entry name" value="Ubiquitin-like_dom"/>
</dbReference>
<dbReference type="Gene3D" id="3.10.20.90">
    <property type="entry name" value="Phosphatidylinositol 3-kinase Catalytic Subunit, Chain A, domain 1"/>
    <property type="match status" value="1"/>
</dbReference>
<sequence>MKIQLKINGLTGEENIINLCEKQEEMSRITVQQLKNKIAEELNIEDDFRMVHKARPLEESAVLSSYRIGHLSTIHMLLKLPGGA</sequence>
<evidence type="ECO:0000259" key="1">
    <source>
        <dbReference type="PROSITE" id="PS50053"/>
    </source>
</evidence>
<proteinExistence type="predicted"/>
<organism evidence="2 3">
    <name type="scientific">Zoarces viviparus</name>
    <name type="common">Viviparous eelpout</name>
    <name type="synonym">Blennius viviparus</name>
    <dbReference type="NCBI Taxonomy" id="48416"/>
    <lineage>
        <taxon>Eukaryota</taxon>
        <taxon>Metazoa</taxon>
        <taxon>Chordata</taxon>
        <taxon>Craniata</taxon>
        <taxon>Vertebrata</taxon>
        <taxon>Euteleostomi</taxon>
        <taxon>Actinopterygii</taxon>
        <taxon>Neopterygii</taxon>
        <taxon>Teleostei</taxon>
        <taxon>Neoteleostei</taxon>
        <taxon>Acanthomorphata</taxon>
        <taxon>Eupercaria</taxon>
        <taxon>Perciformes</taxon>
        <taxon>Cottioidei</taxon>
        <taxon>Zoarcales</taxon>
        <taxon>Zoarcidae</taxon>
        <taxon>Zoarcinae</taxon>
        <taxon>Zoarces</taxon>
    </lineage>
</organism>
<dbReference type="AlphaFoldDB" id="A0AAW1ERC7"/>
<dbReference type="SMART" id="SM00213">
    <property type="entry name" value="UBQ"/>
    <property type="match status" value="1"/>
</dbReference>
<dbReference type="InterPro" id="IPR029071">
    <property type="entry name" value="Ubiquitin-like_domsf"/>
</dbReference>
<evidence type="ECO:0000313" key="3">
    <source>
        <dbReference type="Proteomes" id="UP001488805"/>
    </source>
</evidence>
<feature type="domain" description="Ubiquitin-like" evidence="1">
    <location>
        <begin position="30"/>
        <end position="83"/>
    </location>
</feature>
<comment type="caution">
    <text evidence="2">The sequence shown here is derived from an EMBL/GenBank/DDBJ whole genome shotgun (WGS) entry which is preliminary data.</text>
</comment>
<keyword evidence="3" id="KW-1185">Reference proteome</keyword>
<protein>
    <recommendedName>
        <fullName evidence="1">Ubiquitin-like domain-containing protein</fullName>
    </recommendedName>
</protein>
<dbReference type="PROSITE" id="PS50053">
    <property type="entry name" value="UBIQUITIN_2"/>
    <property type="match status" value="1"/>
</dbReference>
<accession>A0AAW1ERC7</accession>
<name>A0AAW1ERC7_ZOAVI</name>
<dbReference type="EMBL" id="JBCEZU010000145">
    <property type="protein sequence ID" value="KAK9524832.1"/>
    <property type="molecule type" value="Genomic_DNA"/>
</dbReference>
<dbReference type="Pfam" id="PF00240">
    <property type="entry name" value="ubiquitin"/>
    <property type="match status" value="1"/>
</dbReference>
<dbReference type="Proteomes" id="UP001488805">
    <property type="component" value="Unassembled WGS sequence"/>
</dbReference>
<dbReference type="SUPFAM" id="SSF54236">
    <property type="entry name" value="Ubiquitin-like"/>
    <property type="match status" value="1"/>
</dbReference>